<accession>A0A540VKE6</accession>
<keyword evidence="3" id="KW-1185">Reference proteome</keyword>
<dbReference type="SUPFAM" id="SSF55729">
    <property type="entry name" value="Acyl-CoA N-acyltransferases (Nat)"/>
    <property type="match status" value="1"/>
</dbReference>
<dbReference type="InterPro" id="IPR013653">
    <property type="entry name" value="GCN5-like_dom"/>
</dbReference>
<proteinExistence type="predicted"/>
<feature type="domain" description="N-acetyltransferase" evidence="1">
    <location>
        <begin position="138"/>
        <end position="268"/>
    </location>
</feature>
<dbReference type="InParanoid" id="A0A540VKE6"/>
<dbReference type="GO" id="GO:0016747">
    <property type="term" value="F:acyltransferase activity, transferring groups other than amino-acyl groups"/>
    <property type="evidence" value="ECO:0007669"/>
    <property type="project" value="InterPro"/>
</dbReference>
<evidence type="ECO:0000259" key="1">
    <source>
        <dbReference type="PROSITE" id="PS51186"/>
    </source>
</evidence>
<comment type="caution">
    <text evidence="2">The sequence shown here is derived from an EMBL/GenBank/DDBJ whole genome shotgun (WGS) entry which is preliminary data.</text>
</comment>
<organism evidence="2 3">
    <name type="scientific">Litorilinea aerophila</name>
    <dbReference type="NCBI Taxonomy" id="1204385"/>
    <lineage>
        <taxon>Bacteria</taxon>
        <taxon>Bacillati</taxon>
        <taxon>Chloroflexota</taxon>
        <taxon>Caldilineae</taxon>
        <taxon>Caldilineales</taxon>
        <taxon>Caldilineaceae</taxon>
        <taxon>Litorilinea</taxon>
    </lineage>
</organism>
<sequence length="268" mass="29572">MRMIRPLTEQDRKHVVALLSQDRALNLYILGNLETLGLKRDFCQFWGDFEDSSGVLRAVLNRYMNGWTLYGRPDADWAGLAQVVDQHPVPAARLQDNPGGIPSFLPYLQRYRASQEKVEELMTLAPEHFRPVAPPPGATVRRATLADLDALIHLYRDAGSMQRSPAAVERPLRDTRVWVAEVAGQIGAAALTNAEVADLAMIGGVYTVPALRGRGLSQAVCSALCQELLREGKGPVLYWDTPAAGAVYRKLGFQAVGRWRSVWLAPAD</sequence>
<dbReference type="InterPro" id="IPR016181">
    <property type="entry name" value="Acyl_CoA_acyltransferase"/>
</dbReference>
<dbReference type="AlphaFoldDB" id="A0A540VKE6"/>
<evidence type="ECO:0000313" key="3">
    <source>
        <dbReference type="Proteomes" id="UP000317371"/>
    </source>
</evidence>
<dbReference type="InterPro" id="IPR000182">
    <property type="entry name" value="GNAT_dom"/>
</dbReference>
<protein>
    <submittedName>
        <fullName evidence="2">GNAT family N-acetyltransferase</fullName>
    </submittedName>
</protein>
<dbReference type="OrthoDB" id="2036043at2"/>
<dbReference type="EMBL" id="VIGC01000004">
    <property type="protein sequence ID" value="TQE97249.1"/>
    <property type="molecule type" value="Genomic_DNA"/>
</dbReference>
<dbReference type="Proteomes" id="UP000317371">
    <property type="component" value="Unassembled WGS sequence"/>
</dbReference>
<keyword evidence="2" id="KW-0808">Transferase</keyword>
<dbReference type="Pfam" id="PF08445">
    <property type="entry name" value="FR47"/>
    <property type="match status" value="1"/>
</dbReference>
<reference evidence="2 3" key="1">
    <citation type="submission" date="2019-06" db="EMBL/GenBank/DDBJ databases">
        <title>Genome sequence of Litorilinea aerophila BAA-2444.</title>
        <authorList>
            <person name="Maclea K.S."/>
            <person name="Maurais E.G."/>
            <person name="Iannazzi L.C."/>
        </authorList>
    </citation>
    <scope>NUCLEOTIDE SEQUENCE [LARGE SCALE GENOMIC DNA]</scope>
    <source>
        <strain evidence="2 3">ATCC BAA-2444</strain>
    </source>
</reference>
<evidence type="ECO:0000313" key="2">
    <source>
        <dbReference type="EMBL" id="TQE97249.1"/>
    </source>
</evidence>
<name>A0A540VKE6_9CHLR</name>
<dbReference type="Gene3D" id="3.40.630.30">
    <property type="match status" value="1"/>
</dbReference>
<dbReference type="PROSITE" id="PS51186">
    <property type="entry name" value="GNAT"/>
    <property type="match status" value="1"/>
</dbReference>
<gene>
    <name evidence="2" type="ORF">FKZ61_04345</name>
</gene>